<keyword evidence="2" id="KW-1185">Reference proteome</keyword>
<organism evidence="1 2">
    <name type="scientific">Sphingomonas alpina</name>
    <dbReference type="NCBI Taxonomy" id="653931"/>
    <lineage>
        <taxon>Bacteria</taxon>
        <taxon>Pseudomonadati</taxon>
        <taxon>Pseudomonadota</taxon>
        <taxon>Alphaproteobacteria</taxon>
        <taxon>Sphingomonadales</taxon>
        <taxon>Sphingomonadaceae</taxon>
        <taxon>Sphingomonas</taxon>
    </lineage>
</organism>
<gene>
    <name evidence="1" type="ORF">H3Z74_17445</name>
</gene>
<evidence type="ECO:0000313" key="1">
    <source>
        <dbReference type="EMBL" id="QNQ08516.1"/>
    </source>
</evidence>
<dbReference type="RefSeq" id="WP_187760844.1">
    <property type="nucleotide sequence ID" value="NZ_CP061038.1"/>
</dbReference>
<reference evidence="1 2" key="1">
    <citation type="submission" date="2020-09" db="EMBL/GenBank/DDBJ databases">
        <title>Sphingomonas sp., a new species isolated from pork steak.</title>
        <authorList>
            <person name="Heidler von Heilborn D."/>
        </authorList>
    </citation>
    <scope>NUCLEOTIDE SEQUENCE [LARGE SCALE GENOMIC DNA]</scope>
    <source>
        <strain evidence="2">S8-3T</strain>
    </source>
</reference>
<name>A0A7H0LFR3_9SPHN</name>
<dbReference type="Proteomes" id="UP000516148">
    <property type="component" value="Chromosome"/>
</dbReference>
<accession>A0A7H0LFR3</accession>
<sequence>MTLSPALARTLAAGRPQFNARVSAMRRARTGFDSDALAEAIRRRLDPVVVAVDRVAPDRTSAMVEAGFDLILTLAAQGMAGRRRALTDRVWREAAVAYAAIVAERPFATLAMLTNAALTIETMPGANADAWVDRMVVIAPLVAADTLAAAGQVAAWRSGMAHYRDGALTTADGLSEALALAAIGATGSWTEVRAALVADPWWRPDNVVCEGISFGGFAGFGGPFSEPPRVRAGGQGFFVQSGDRTGLLVADAWGATLHPAVREEFDAAAESGARIDGAVVAAGDRRITLDLPPEGLSVAVTATSIAIASRYSHVVRVLPWTLS</sequence>
<proteinExistence type="predicted"/>
<protein>
    <submittedName>
        <fullName evidence="1">Uncharacterized protein</fullName>
    </submittedName>
</protein>
<dbReference type="EMBL" id="CP061038">
    <property type="protein sequence ID" value="QNQ08516.1"/>
    <property type="molecule type" value="Genomic_DNA"/>
</dbReference>
<dbReference type="AlphaFoldDB" id="A0A7H0LFR3"/>
<evidence type="ECO:0000313" key="2">
    <source>
        <dbReference type="Proteomes" id="UP000516148"/>
    </source>
</evidence>
<dbReference type="KEGG" id="spap:H3Z74_17445"/>